<organism evidence="1 2">
    <name type="scientific">Dorcoceras hygrometricum</name>
    <dbReference type="NCBI Taxonomy" id="472368"/>
    <lineage>
        <taxon>Eukaryota</taxon>
        <taxon>Viridiplantae</taxon>
        <taxon>Streptophyta</taxon>
        <taxon>Embryophyta</taxon>
        <taxon>Tracheophyta</taxon>
        <taxon>Spermatophyta</taxon>
        <taxon>Magnoliopsida</taxon>
        <taxon>eudicotyledons</taxon>
        <taxon>Gunneridae</taxon>
        <taxon>Pentapetalae</taxon>
        <taxon>asterids</taxon>
        <taxon>lamiids</taxon>
        <taxon>Lamiales</taxon>
        <taxon>Gesneriaceae</taxon>
        <taxon>Didymocarpoideae</taxon>
        <taxon>Trichosporeae</taxon>
        <taxon>Loxocarpinae</taxon>
        <taxon>Dorcoceras</taxon>
    </lineage>
</organism>
<dbReference type="Proteomes" id="UP000250235">
    <property type="component" value="Unassembled WGS sequence"/>
</dbReference>
<protein>
    <submittedName>
        <fullName evidence="1">Uncharacterized protein</fullName>
    </submittedName>
</protein>
<dbReference type="EMBL" id="KV097055">
    <property type="protein sequence ID" value="KZT76746.1"/>
    <property type="molecule type" value="Genomic_DNA"/>
</dbReference>
<gene>
    <name evidence="1" type="ORF">F511_46230</name>
</gene>
<name>A0A2Z6ZU15_9LAMI</name>
<keyword evidence="2" id="KW-1185">Reference proteome</keyword>
<evidence type="ECO:0000313" key="1">
    <source>
        <dbReference type="EMBL" id="KZT76746.1"/>
    </source>
</evidence>
<sequence length="107" mass="11698">MDAVDGCAMMRERARTAAPDRRSIGAAVPHNRRTICCPSVQRCCAAQSTMVDRLRKQCAIIRRRPPASCRTTLPALDRECCAIARRLCNAGRAWGATLEVARRAGAT</sequence>
<accession>A0A2Z6ZU15</accession>
<evidence type="ECO:0000313" key="2">
    <source>
        <dbReference type="Proteomes" id="UP000250235"/>
    </source>
</evidence>
<reference evidence="1 2" key="1">
    <citation type="journal article" date="2015" name="Proc. Natl. Acad. Sci. U.S.A.">
        <title>The resurrection genome of Boea hygrometrica: A blueprint for survival of dehydration.</title>
        <authorList>
            <person name="Xiao L."/>
            <person name="Yang G."/>
            <person name="Zhang L."/>
            <person name="Yang X."/>
            <person name="Zhao S."/>
            <person name="Ji Z."/>
            <person name="Zhou Q."/>
            <person name="Hu M."/>
            <person name="Wang Y."/>
            <person name="Chen M."/>
            <person name="Xu Y."/>
            <person name="Jin H."/>
            <person name="Xiao X."/>
            <person name="Hu G."/>
            <person name="Bao F."/>
            <person name="Hu Y."/>
            <person name="Wan P."/>
            <person name="Li L."/>
            <person name="Deng X."/>
            <person name="Kuang T."/>
            <person name="Xiang C."/>
            <person name="Zhu J.K."/>
            <person name="Oliver M.J."/>
            <person name="He Y."/>
        </authorList>
    </citation>
    <scope>NUCLEOTIDE SEQUENCE [LARGE SCALE GENOMIC DNA]</scope>
    <source>
        <strain evidence="2">cv. XS01</strain>
    </source>
</reference>
<dbReference type="AlphaFoldDB" id="A0A2Z6ZU15"/>
<proteinExistence type="predicted"/>